<dbReference type="Pfam" id="PF14013">
    <property type="entry name" value="MT0933_antitox"/>
    <property type="match status" value="1"/>
</dbReference>
<dbReference type="RefSeq" id="WP_188534216.1">
    <property type="nucleotide sequence ID" value="NZ_BMEQ01000002.1"/>
</dbReference>
<proteinExistence type="predicted"/>
<comment type="caution">
    <text evidence="2">The sequence shown here is derived from an EMBL/GenBank/DDBJ whole genome shotgun (WGS) entry which is preliminary data.</text>
</comment>
<gene>
    <name evidence="2" type="ORF">GCM10011374_04420</name>
</gene>
<protein>
    <recommendedName>
        <fullName evidence="4">Antitoxin</fullName>
    </recommendedName>
</protein>
<evidence type="ECO:0000313" key="3">
    <source>
        <dbReference type="Proteomes" id="UP000638848"/>
    </source>
</evidence>
<dbReference type="InterPro" id="IPR028037">
    <property type="entry name" value="Antitoxin_Rv0909/MT0933"/>
</dbReference>
<evidence type="ECO:0000256" key="1">
    <source>
        <dbReference type="SAM" id="MobiDB-lite"/>
    </source>
</evidence>
<dbReference type="AlphaFoldDB" id="A0A917GGW8"/>
<evidence type="ECO:0000313" key="2">
    <source>
        <dbReference type="EMBL" id="GGG45220.1"/>
    </source>
</evidence>
<accession>A0A917GGW8</accession>
<evidence type="ECO:0008006" key="4">
    <source>
        <dbReference type="Google" id="ProtNLM"/>
    </source>
</evidence>
<reference evidence="2" key="1">
    <citation type="journal article" date="2014" name="Int. J. Syst. Evol. Microbiol.">
        <title>Complete genome sequence of Corynebacterium casei LMG S-19264T (=DSM 44701T), isolated from a smear-ripened cheese.</title>
        <authorList>
            <consortium name="US DOE Joint Genome Institute (JGI-PGF)"/>
            <person name="Walter F."/>
            <person name="Albersmeier A."/>
            <person name="Kalinowski J."/>
            <person name="Ruckert C."/>
        </authorList>
    </citation>
    <scope>NUCLEOTIDE SEQUENCE</scope>
    <source>
        <strain evidence="2">CGMCC 1.12187</strain>
    </source>
</reference>
<reference evidence="2" key="2">
    <citation type="submission" date="2020-09" db="EMBL/GenBank/DDBJ databases">
        <authorList>
            <person name="Sun Q."/>
            <person name="Zhou Y."/>
        </authorList>
    </citation>
    <scope>NUCLEOTIDE SEQUENCE</scope>
    <source>
        <strain evidence="2">CGMCC 1.12187</strain>
    </source>
</reference>
<name>A0A917GGW8_9MICC</name>
<keyword evidence="3" id="KW-1185">Reference proteome</keyword>
<dbReference type="EMBL" id="BMEQ01000002">
    <property type="protein sequence ID" value="GGG45220.1"/>
    <property type="molecule type" value="Genomic_DNA"/>
</dbReference>
<dbReference type="Proteomes" id="UP000638848">
    <property type="component" value="Unassembled WGS sequence"/>
</dbReference>
<feature type="region of interest" description="Disordered" evidence="1">
    <location>
        <begin position="37"/>
        <end position="109"/>
    </location>
</feature>
<feature type="compositionally biased region" description="Basic and acidic residues" evidence="1">
    <location>
        <begin position="37"/>
        <end position="54"/>
    </location>
</feature>
<organism evidence="2 3">
    <name type="scientific">Kocuria dechangensis</name>
    <dbReference type="NCBI Taxonomy" id="1176249"/>
    <lineage>
        <taxon>Bacteria</taxon>
        <taxon>Bacillati</taxon>
        <taxon>Actinomycetota</taxon>
        <taxon>Actinomycetes</taxon>
        <taxon>Micrococcales</taxon>
        <taxon>Micrococcaceae</taxon>
        <taxon>Kocuria</taxon>
    </lineage>
</organism>
<sequence length="109" mass="11540">MVDFKGLAAKAKQFARSNPDKVNKVLDQAGNLVDKRTGRKYERHVDTVQQRAHDFLGGTPRPPAGSTEAEGGPGPGSSGTDVPRTDVPRTDLPGTDRPGPGGPDQGPRR</sequence>